<organism evidence="1 2">
    <name type="scientific">Neiella litorisoli</name>
    <dbReference type="NCBI Taxonomy" id="2771431"/>
    <lineage>
        <taxon>Bacteria</taxon>
        <taxon>Pseudomonadati</taxon>
        <taxon>Pseudomonadota</taxon>
        <taxon>Gammaproteobacteria</taxon>
        <taxon>Alteromonadales</taxon>
        <taxon>Echinimonadaceae</taxon>
        <taxon>Neiella</taxon>
    </lineage>
</organism>
<keyword evidence="2" id="KW-1185">Reference proteome</keyword>
<protein>
    <submittedName>
        <fullName evidence="1">Uncharacterized protein</fullName>
    </submittedName>
</protein>
<dbReference type="AlphaFoldDB" id="A0A8J6QTB2"/>
<dbReference type="EMBL" id="JACXAF010000004">
    <property type="protein sequence ID" value="MBD1388642.1"/>
    <property type="molecule type" value="Genomic_DNA"/>
</dbReference>
<name>A0A8J6QTB2_9GAMM</name>
<reference evidence="1" key="1">
    <citation type="submission" date="2020-09" db="EMBL/GenBank/DDBJ databases">
        <title>A novel bacterium of genus Neiella, isolated from South China Sea.</title>
        <authorList>
            <person name="Huang H."/>
            <person name="Mo K."/>
            <person name="Hu Y."/>
        </authorList>
    </citation>
    <scope>NUCLEOTIDE SEQUENCE</scope>
    <source>
        <strain evidence="1">HB171785</strain>
    </source>
</reference>
<evidence type="ECO:0000313" key="2">
    <source>
        <dbReference type="Proteomes" id="UP000638014"/>
    </source>
</evidence>
<dbReference type="RefSeq" id="WP_191143752.1">
    <property type="nucleotide sequence ID" value="NZ_JACXAF010000004.1"/>
</dbReference>
<sequence>MASKEDLPDWVEAALKHYGGGARLVDVAKYIWEYHESELRTSGDLFYKWQYDMRWAANQLRRTGKMKAADVSPTGVWELAKHTASVESCT</sequence>
<gene>
    <name evidence="1" type="ORF">IC617_04300</name>
</gene>
<evidence type="ECO:0000313" key="1">
    <source>
        <dbReference type="EMBL" id="MBD1388642.1"/>
    </source>
</evidence>
<accession>A0A8J6QTB2</accession>
<dbReference type="Proteomes" id="UP000638014">
    <property type="component" value="Unassembled WGS sequence"/>
</dbReference>
<comment type="caution">
    <text evidence="1">The sequence shown here is derived from an EMBL/GenBank/DDBJ whole genome shotgun (WGS) entry which is preliminary data.</text>
</comment>
<proteinExistence type="predicted"/>